<proteinExistence type="predicted"/>
<dbReference type="STRING" id="452863.Achl_2850"/>
<feature type="transmembrane region" description="Helical" evidence="1">
    <location>
        <begin position="136"/>
        <end position="161"/>
    </location>
</feature>
<name>B8HDU7_PSECP</name>
<gene>
    <name evidence="2" type="ordered locus">Achl_2850</name>
</gene>
<keyword evidence="1" id="KW-0812">Transmembrane</keyword>
<dbReference type="Proteomes" id="UP000002505">
    <property type="component" value="Chromosome"/>
</dbReference>
<sequence length="169" mass="18182">MWAGAAVRSAPRDLRHFRARAAWRNADGMASTSRSGGVGSVLVNAVLLWAINIWPGWRMVPFLAQDMTRVLEAVNAALIAGIVVDLIFVVVRSRGLQALGNLVVLGFGMAALLQLWDVFPFDFGDGWSGWPVVMRVFLALGMVGSAIGAVVEVVALIRSLAGLEPRSRQ</sequence>
<feature type="transmembrane region" description="Helical" evidence="1">
    <location>
        <begin position="74"/>
        <end position="91"/>
    </location>
</feature>
<dbReference type="eggNOG" id="ENOG5033677">
    <property type="taxonomic scope" value="Bacteria"/>
</dbReference>
<evidence type="ECO:0000313" key="3">
    <source>
        <dbReference type="Proteomes" id="UP000002505"/>
    </source>
</evidence>
<organism evidence="2 3">
    <name type="scientific">Pseudarthrobacter chlorophenolicus (strain ATCC 700700 / DSM 12829 / CIP 107037 / JCM 12360 / KCTC 9906 / NCIMB 13794 / A6)</name>
    <name type="common">Arthrobacter chlorophenolicus</name>
    <dbReference type="NCBI Taxonomy" id="452863"/>
    <lineage>
        <taxon>Bacteria</taxon>
        <taxon>Bacillati</taxon>
        <taxon>Actinomycetota</taxon>
        <taxon>Actinomycetes</taxon>
        <taxon>Micrococcales</taxon>
        <taxon>Micrococcaceae</taxon>
        <taxon>Pseudarthrobacter</taxon>
    </lineage>
</organism>
<dbReference type="KEGG" id="ach:Achl_2850"/>
<dbReference type="EMBL" id="CP001341">
    <property type="protein sequence ID" value="ACL40815.1"/>
    <property type="molecule type" value="Genomic_DNA"/>
</dbReference>
<keyword evidence="3" id="KW-1185">Reference proteome</keyword>
<dbReference type="AlphaFoldDB" id="B8HDU7"/>
<feature type="transmembrane region" description="Helical" evidence="1">
    <location>
        <begin position="36"/>
        <end position="54"/>
    </location>
</feature>
<accession>B8HDU7</accession>
<protein>
    <submittedName>
        <fullName evidence="2">Uncharacterized protein</fullName>
    </submittedName>
</protein>
<keyword evidence="1" id="KW-0472">Membrane</keyword>
<keyword evidence="1" id="KW-1133">Transmembrane helix</keyword>
<evidence type="ECO:0000256" key="1">
    <source>
        <dbReference type="SAM" id="Phobius"/>
    </source>
</evidence>
<dbReference type="HOGENOM" id="CLU_134229_0_0_11"/>
<reference evidence="2" key="1">
    <citation type="submission" date="2009-01" db="EMBL/GenBank/DDBJ databases">
        <title>Complete sequence of chromosome of Arthrobacter chlorophenolicus A6.</title>
        <authorList>
            <consortium name="US DOE Joint Genome Institute"/>
            <person name="Lucas S."/>
            <person name="Copeland A."/>
            <person name="Lapidus A."/>
            <person name="Glavina del Rio T."/>
            <person name="Tice H."/>
            <person name="Bruce D."/>
            <person name="Goodwin L."/>
            <person name="Pitluck S."/>
            <person name="Goltsman E."/>
            <person name="Clum A."/>
            <person name="Larimer F."/>
            <person name="Land M."/>
            <person name="Hauser L."/>
            <person name="Kyrpides N."/>
            <person name="Mikhailova N."/>
            <person name="Jansson J."/>
            <person name="Richardson P."/>
        </authorList>
    </citation>
    <scope>NUCLEOTIDE SEQUENCE [LARGE SCALE GENOMIC DNA]</scope>
    <source>
        <strain evidence="2">A6</strain>
    </source>
</reference>
<evidence type="ECO:0000313" key="2">
    <source>
        <dbReference type="EMBL" id="ACL40815.1"/>
    </source>
</evidence>
<feature type="transmembrane region" description="Helical" evidence="1">
    <location>
        <begin position="98"/>
        <end position="116"/>
    </location>
</feature>